<dbReference type="PROSITE" id="PS50076">
    <property type="entry name" value="DNAJ_2"/>
    <property type="match status" value="1"/>
</dbReference>
<gene>
    <name evidence="2" type="ORF">WN50_02170</name>
</gene>
<dbReference type="Proteomes" id="UP000033607">
    <property type="component" value="Unassembled WGS sequence"/>
</dbReference>
<evidence type="ECO:0000313" key="3">
    <source>
        <dbReference type="Proteomes" id="UP000033607"/>
    </source>
</evidence>
<accession>A0A0F5YLL1</accession>
<evidence type="ECO:0000259" key="1">
    <source>
        <dbReference type="PROSITE" id="PS50076"/>
    </source>
</evidence>
<evidence type="ECO:0000313" key="2">
    <source>
        <dbReference type="EMBL" id="KKD39653.1"/>
    </source>
</evidence>
<dbReference type="EMBL" id="LATL02000133">
    <property type="protein sequence ID" value="KKD39653.1"/>
    <property type="molecule type" value="Genomic_DNA"/>
</dbReference>
<dbReference type="InterPro" id="IPR001623">
    <property type="entry name" value="DnaJ_domain"/>
</dbReference>
<dbReference type="AlphaFoldDB" id="A0A0F5YLL1"/>
<protein>
    <recommendedName>
        <fullName evidence="1">J domain-containing protein</fullName>
    </recommendedName>
</protein>
<dbReference type="InterPro" id="IPR036869">
    <property type="entry name" value="J_dom_sf"/>
</dbReference>
<comment type="caution">
    <text evidence="2">The sequence shown here is derived from an EMBL/GenBank/DDBJ whole genome shotgun (WGS) entry which is preliminary data.</text>
</comment>
<dbReference type="PATRIC" id="fig|1637645.4.peg.2688"/>
<feature type="domain" description="J" evidence="1">
    <location>
        <begin position="44"/>
        <end position="115"/>
    </location>
</feature>
<dbReference type="SUPFAM" id="SSF46565">
    <property type="entry name" value="Chaperone J-domain"/>
    <property type="match status" value="1"/>
</dbReference>
<proteinExistence type="predicted"/>
<name>A0A0F5YLL1_9CYAN</name>
<organism evidence="2 3">
    <name type="scientific">Limnoraphis robusta CS-951</name>
    <dbReference type="NCBI Taxonomy" id="1637645"/>
    <lineage>
        <taxon>Bacteria</taxon>
        <taxon>Bacillati</taxon>
        <taxon>Cyanobacteriota</taxon>
        <taxon>Cyanophyceae</taxon>
        <taxon>Oscillatoriophycideae</taxon>
        <taxon>Oscillatoriales</taxon>
        <taxon>Sirenicapillariaceae</taxon>
        <taxon>Limnoraphis</taxon>
    </lineage>
</organism>
<sequence>MNYSSALAVLQEKYPNLAVIEVWENVLFLRMSRGRCVFHRKKGTIFAGLEVGTWVLAADNQVEARKLYKQMAIKLHPDKQSGSHDKFIKLKNCYENYETIRARLGAGFSEYDDYPEDPKYSKSYYYRERQTDEWFRETYSSYQAWVKRRKEQDEYVRRQVEKWGCPF</sequence>
<reference evidence="2 3" key="1">
    <citation type="submission" date="2015-06" db="EMBL/GenBank/DDBJ databases">
        <title>Draft genome assembly of filamentous brackish cyanobacterium Limnoraphis robusta strain CS-951.</title>
        <authorList>
            <person name="Willis A."/>
            <person name="Parks M."/>
            <person name="Burford M.A."/>
        </authorList>
    </citation>
    <scope>NUCLEOTIDE SEQUENCE [LARGE SCALE GENOMIC DNA]</scope>
    <source>
        <strain evidence="2 3">CS-951</strain>
    </source>
</reference>
<dbReference type="Gene3D" id="1.10.287.110">
    <property type="entry name" value="DnaJ domain"/>
    <property type="match status" value="1"/>
</dbReference>